<dbReference type="Pfam" id="PF05193">
    <property type="entry name" value="Peptidase_M16_C"/>
    <property type="match status" value="1"/>
</dbReference>
<dbReference type="PANTHER" id="PTHR11851:SF224">
    <property type="entry name" value="PROCESSING PROTEASE"/>
    <property type="match status" value="1"/>
</dbReference>
<comment type="caution">
    <text evidence="3">The sequence shown here is derived from an EMBL/GenBank/DDBJ whole genome shotgun (WGS) entry which is preliminary data.</text>
</comment>
<gene>
    <name evidence="3" type="ORF">C7B82_03655</name>
</gene>
<protein>
    <submittedName>
        <fullName evidence="3">Peptidase M16</fullName>
    </submittedName>
</protein>
<dbReference type="InterPro" id="IPR007863">
    <property type="entry name" value="Peptidase_M16_C"/>
</dbReference>
<proteinExistence type="predicted"/>
<feature type="domain" description="Peptidase M16 C-terminal" evidence="2">
    <location>
        <begin position="156"/>
        <end position="347"/>
    </location>
</feature>
<evidence type="ECO:0000259" key="2">
    <source>
        <dbReference type="Pfam" id="PF05193"/>
    </source>
</evidence>
<keyword evidence="4" id="KW-1185">Reference proteome</keyword>
<dbReference type="Proteomes" id="UP000239576">
    <property type="component" value="Unassembled WGS sequence"/>
</dbReference>
<dbReference type="InterPro" id="IPR011765">
    <property type="entry name" value="Pept_M16_N"/>
</dbReference>
<dbReference type="InterPro" id="IPR011249">
    <property type="entry name" value="Metalloenz_LuxS/M16"/>
</dbReference>
<dbReference type="SUPFAM" id="SSF63411">
    <property type="entry name" value="LuxS/MPP-like metallohydrolase"/>
    <property type="match status" value="2"/>
</dbReference>
<dbReference type="GO" id="GO:0046872">
    <property type="term" value="F:metal ion binding"/>
    <property type="evidence" value="ECO:0007669"/>
    <property type="project" value="InterPro"/>
</dbReference>
<evidence type="ECO:0000259" key="1">
    <source>
        <dbReference type="Pfam" id="PF00675"/>
    </source>
</evidence>
<dbReference type="AlphaFoldDB" id="A0A2T1ELW6"/>
<dbReference type="OrthoDB" id="9811314at2"/>
<feature type="domain" description="Peptidase M16 N-terminal" evidence="1">
    <location>
        <begin position="3"/>
        <end position="149"/>
    </location>
</feature>
<evidence type="ECO:0000313" key="4">
    <source>
        <dbReference type="Proteomes" id="UP000239576"/>
    </source>
</evidence>
<dbReference type="Gene3D" id="3.30.830.10">
    <property type="entry name" value="Metalloenzyme, LuxS/M16 peptidase-like"/>
    <property type="match status" value="2"/>
</dbReference>
<dbReference type="Pfam" id="PF00675">
    <property type="entry name" value="Peptidase_M16"/>
    <property type="match status" value="1"/>
</dbReference>
<dbReference type="EMBL" id="PVWK01000017">
    <property type="protein sequence ID" value="PSB33742.1"/>
    <property type="molecule type" value="Genomic_DNA"/>
</dbReference>
<sequence>MVVLAWENPAADIVAARIFIRAGSQWETAQQAGLSHLLSAVLTKGTEQRSSLAIAEEVESVGASLGADSATDYFLLSLKTVSADFAEMLALAGELLRSPSFPQQEIDLERRLTLQAIRSQQEQPFSIAFDQLRRIMYGEHPYALSGLGTEASVAQLERTDLQRYHQAHFRPDNIVISLSGRLQSDDAIALVEQVFGDWQAPSTSLPVLSLPAITSQPVRAAIAQETQQSIVMLGYLAPALIKEEGANSGNHHTPSVSLESYTALKLLNSYLGNGLSSRLFVELREKRGLAYDVSAFYPTRLHPAQFVVYMGTAPENTAIALDGLKTEVDRLRTHPFSAETLQAAKEKILGQHALGKQTNAQIAQTFGWYETVGLGIGFDVQFQEQMSAVTLAEIQTVADRYLVEPYISLVGPAAVVKE</sequence>
<reference evidence="4" key="1">
    <citation type="submission" date="2018-02" db="EMBL/GenBank/DDBJ databases">
        <authorList>
            <person name="Moore K."/>
            <person name="Momper L."/>
        </authorList>
    </citation>
    <scope>NUCLEOTIDE SEQUENCE [LARGE SCALE GENOMIC DNA]</scope>
    <source>
        <strain evidence="4">ULC18</strain>
    </source>
</reference>
<dbReference type="InterPro" id="IPR050361">
    <property type="entry name" value="MPP/UQCRC_Complex"/>
</dbReference>
<evidence type="ECO:0000313" key="3">
    <source>
        <dbReference type="EMBL" id="PSB33742.1"/>
    </source>
</evidence>
<reference evidence="3 4" key="2">
    <citation type="submission" date="2018-03" db="EMBL/GenBank/DDBJ databases">
        <title>The ancient ancestry and fast evolution of plastids.</title>
        <authorList>
            <person name="Moore K.R."/>
            <person name="Magnabosco C."/>
            <person name="Momper L."/>
            <person name="Gold D.A."/>
            <person name="Bosak T."/>
            <person name="Fournier G.P."/>
        </authorList>
    </citation>
    <scope>NUCLEOTIDE SEQUENCE [LARGE SCALE GENOMIC DNA]</scope>
    <source>
        <strain evidence="3 4">ULC18</strain>
    </source>
</reference>
<name>A0A2T1ELW6_9CYAN</name>
<accession>A0A2T1ELW6</accession>
<dbReference type="PANTHER" id="PTHR11851">
    <property type="entry name" value="METALLOPROTEASE"/>
    <property type="match status" value="1"/>
</dbReference>
<organism evidence="3 4">
    <name type="scientific">Stenomitos frigidus ULC18</name>
    <dbReference type="NCBI Taxonomy" id="2107698"/>
    <lineage>
        <taxon>Bacteria</taxon>
        <taxon>Bacillati</taxon>
        <taxon>Cyanobacteriota</taxon>
        <taxon>Cyanophyceae</taxon>
        <taxon>Leptolyngbyales</taxon>
        <taxon>Leptolyngbyaceae</taxon>
        <taxon>Stenomitos</taxon>
    </lineage>
</organism>